<sequence>MDFLIVAKQPWENEVAHNAKNIAFEIARDHRVVYVNPPLSRKEYLFGKTHPIRQHKSLISNGDYLEKISENLWVFYPSAITESINWIRSHRIFDWLNRHNNLQLAKSLNWLLDELQFTSYMLFNDSEMFQALDAPELLEPKPLRSIYYIRDNLITQPYWKRHGTRIEPLLAARYDMVVSNSDFLGDYLREYNPKTYMVGQGCDLTLFDAEKMYEMPADMKDISGIKVGYTGFLTSMRLDIDLLEHSARKNPGLSFILVGPEDDDFQKSALHGLPNVYFLGNKPIEELSSYIHHFDIAINPQVVNGMTIGNYPRKIDEYLAMGKPVVARKTRAMDYFGEHVYLYESESEFIECVNLAMKENNSQKRNGRIEFARQHTWKSNVENMLEIIFNAG</sequence>
<name>A0A9X1L317_9BACT</name>
<dbReference type="Pfam" id="PF13692">
    <property type="entry name" value="Glyco_trans_1_4"/>
    <property type="match status" value="1"/>
</dbReference>
<dbReference type="GO" id="GO:0016757">
    <property type="term" value="F:glycosyltransferase activity"/>
    <property type="evidence" value="ECO:0007669"/>
    <property type="project" value="UniProtKB-KW"/>
</dbReference>
<comment type="caution">
    <text evidence="1">The sequence shown here is derived from an EMBL/GenBank/DDBJ whole genome shotgun (WGS) entry which is preliminary data.</text>
</comment>
<dbReference type="Proteomes" id="UP001139409">
    <property type="component" value="Unassembled WGS sequence"/>
</dbReference>
<protein>
    <submittedName>
        <fullName evidence="1">Glycosyltransferase</fullName>
        <ecNumber evidence="1">2.4.-.-</ecNumber>
    </submittedName>
</protein>
<dbReference type="RefSeq" id="WP_225699627.1">
    <property type="nucleotide sequence ID" value="NZ_JAIXNE010000007.1"/>
</dbReference>
<dbReference type="EC" id="2.4.-.-" evidence="1"/>
<evidence type="ECO:0000313" key="2">
    <source>
        <dbReference type="Proteomes" id="UP001139409"/>
    </source>
</evidence>
<accession>A0A9X1L317</accession>
<reference evidence="1" key="1">
    <citation type="submission" date="2021-09" db="EMBL/GenBank/DDBJ databases">
        <title>Fulvivirga sp. isolated from coastal sediment.</title>
        <authorList>
            <person name="Yu H."/>
        </authorList>
    </citation>
    <scope>NUCLEOTIDE SEQUENCE</scope>
    <source>
        <strain evidence="1">1062</strain>
    </source>
</reference>
<dbReference type="Gene3D" id="3.40.50.2000">
    <property type="entry name" value="Glycogen Phosphorylase B"/>
    <property type="match status" value="1"/>
</dbReference>
<dbReference type="SUPFAM" id="SSF53756">
    <property type="entry name" value="UDP-Glycosyltransferase/glycogen phosphorylase"/>
    <property type="match status" value="1"/>
</dbReference>
<keyword evidence="1" id="KW-0808">Transferase</keyword>
<proteinExistence type="predicted"/>
<evidence type="ECO:0000313" key="1">
    <source>
        <dbReference type="EMBL" id="MCA6078766.1"/>
    </source>
</evidence>
<keyword evidence="1" id="KW-0328">Glycosyltransferase</keyword>
<keyword evidence="2" id="KW-1185">Reference proteome</keyword>
<organism evidence="1 2">
    <name type="scientific">Fulvivirga sedimenti</name>
    <dbReference type="NCBI Taxonomy" id="2879465"/>
    <lineage>
        <taxon>Bacteria</taxon>
        <taxon>Pseudomonadati</taxon>
        <taxon>Bacteroidota</taxon>
        <taxon>Cytophagia</taxon>
        <taxon>Cytophagales</taxon>
        <taxon>Fulvivirgaceae</taxon>
        <taxon>Fulvivirga</taxon>
    </lineage>
</organism>
<dbReference type="AlphaFoldDB" id="A0A9X1L317"/>
<dbReference type="Gene3D" id="3.40.50.11010">
    <property type="match status" value="1"/>
</dbReference>
<gene>
    <name evidence="1" type="ORF">LDX50_28080</name>
</gene>
<dbReference type="EMBL" id="JAIXNE010000007">
    <property type="protein sequence ID" value="MCA6078766.1"/>
    <property type="molecule type" value="Genomic_DNA"/>
</dbReference>